<sequence length="186" mass="21991">MFRRIFRRRQLYTPSTDSSRSSLEDDDKEVSQWKLTDEQYDKYRKVKCNEIGDLRAARVLIRRNSQNKISSVRQEEKNAAIAWERLCELCLLYQEIVNEENEKFGGDQGLRTLLQSDDESKVTTRNIENLEKYPDGFTAEMFVNLGTTLHRESLLYDMVADESKMVRSDQKYQKCNIVKRMRVNSI</sequence>
<name>F0WS20_9STRA</name>
<dbReference type="EMBL" id="FR824268">
    <property type="protein sequence ID" value="CCA24138.1"/>
    <property type="molecule type" value="Genomic_DNA"/>
</dbReference>
<organism evidence="1">
    <name type="scientific">Albugo laibachii Nc14</name>
    <dbReference type="NCBI Taxonomy" id="890382"/>
    <lineage>
        <taxon>Eukaryota</taxon>
        <taxon>Sar</taxon>
        <taxon>Stramenopiles</taxon>
        <taxon>Oomycota</taxon>
        <taxon>Peronosporomycetes</taxon>
        <taxon>Albuginales</taxon>
        <taxon>Albuginaceae</taxon>
        <taxon>Albugo</taxon>
    </lineage>
</organism>
<dbReference type="AlphaFoldDB" id="F0WS20"/>
<protein>
    <submittedName>
        <fullName evidence="1">AlNc14C223G9162 protein</fullName>
    </submittedName>
</protein>
<reference evidence="1" key="1">
    <citation type="journal article" date="2011" name="PLoS Biol.">
        <title>Gene gain and loss during evolution of obligate parasitism in the white rust pathogen of Arabidopsis thaliana.</title>
        <authorList>
            <person name="Kemen E."/>
            <person name="Gardiner A."/>
            <person name="Schultz-Larsen T."/>
            <person name="Kemen A.C."/>
            <person name="Balmuth A.L."/>
            <person name="Robert-Seilaniantz A."/>
            <person name="Bailey K."/>
            <person name="Holub E."/>
            <person name="Studholme D.J."/>
            <person name="Maclean D."/>
            <person name="Jones J.D."/>
        </authorList>
    </citation>
    <scope>NUCLEOTIDE SEQUENCE</scope>
</reference>
<reference evidence="1" key="2">
    <citation type="submission" date="2011-02" db="EMBL/GenBank/DDBJ databases">
        <authorList>
            <person name="MacLean D."/>
        </authorList>
    </citation>
    <scope>NUCLEOTIDE SEQUENCE</scope>
</reference>
<gene>
    <name evidence="1" type="primary">AlNc14C223G9162</name>
    <name evidence="1" type="ORF">ALNC14_102820</name>
</gene>
<proteinExistence type="predicted"/>
<accession>F0WS20</accession>
<dbReference type="HOGENOM" id="CLU_1456965_0_0_1"/>
<evidence type="ECO:0000313" key="1">
    <source>
        <dbReference type="EMBL" id="CCA24138.1"/>
    </source>
</evidence>